<evidence type="ECO:0000256" key="2">
    <source>
        <dbReference type="SAM" id="Phobius"/>
    </source>
</evidence>
<proteinExistence type="predicted"/>
<keyword evidence="2" id="KW-0472">Membrane</keyword>
<keyword evidence="2" id="KW-1133">Transmembrane helix</keyword>
<evidence type="ECO:0000313" key="3">
    <source>
        <dbReference type="EMBL" id="MDX5037398.1"/>
    </source>
</evidence>
<gene>
    <name evidence="3" type="ORF">SHY70_03765</name>
</gene>
<protein>
    <submittedName>
        <fullName evidence="3">Mac family protein</fullName>
    </submittedName>
</protein>
<feature type="compositionally biased region" description="Polar residues" evidence="1">
    <location>
        <begin position="29"/>
        <end position="53"/>
    </location>
</feature>
<evidence type="ECO:0000256" key="1">
    <source>
        <dbReference type="SAM" id="MobiDB-lite"/>
    </source>
</evidence>
<feature type="region of interest" description="Disordered" evidence="1">
    <location>
        <begin position="1"/>
        <end position="120"/>
    </location>
</feature>
<evidence type="ECO:0000313" key="4">
    <source>
        <dbReference type="Proteomes" id="UP001270004"/>
    </source>
</evidence>
<feature type="compositionally biased region" description="Polar residues" evidence="1">
    <location>
        <begin position="104"/>
        <end position="119"/>
    </location>
</feature>
<feature type="transmembrane region" description="Helical" evidence="2">
    <location>
        <begin position="297"/>
        <end position="314"/>
    </location>
</feature>
<reference evidence="3" key="1">
    <citation type="submission" date="2023-11" db="EMBL/GenBank/DDBJ databases">
        <title>Antimicrobial resistance in invasive Streptococcus suis isolated in Spain and the associated genetic mechanisms.</title>
        <authorList>
            <person name="Uruen C."/>
            <person name="Arenas J.A."/>
        </authorList>
    </citation>
    <scope>NUCLEOTIDE SEQUENCE</scope>
    <source>
        <strain evidence="3">Ss_70</strain>
    </source>
</reference>
<dbReference type="AlphaFoldDB" id="A0AAW9DER4"/>
<feature type="compositionally biased region" description="Basic and acidic residues" evidence="1">
    <location>
        <begin position="57"/>
        <end position="68"/>
    </location>
</feature>
<sequence>IQAGETEIAEPTSSESTSVEAELVDNSEIHSATSSVTPRGSSAYADSSTTESVATPLEKDSIQTREIENAEQTLSEPTNAEAESVATPLEKDSIQAGETEIAEPTSSKSTNAEAASVDNSEIHADTSLTAVSSVNLDNPVIEPVAIPLIGSKRDTNAEVEVSSLSKREVRKPNTEGLISVQSKIIKKELLEATIAQSSNSNSTEIGMSYQNTVLLESNNTERQASKAEIVMEHKETELVETVSSASEPVVLVENISQTSNNTIESGKNMGVQSQAGAKQILGVEQSSKVSTPTSRQIMGVGLLTLVLGSTLGLLKKRRK</sequence>
<feature type="non-terminal residue" evidence="3">
    <location>
        <position position="1"/>
    </location>
</feature>
<keyword evidence="2" id="KW-0812">Transmembrane</keyword>
<name>A0AAW9DER4_STRSU</name>
<dbReference type="EMBL" id="JAWWZK010000005">
    <property type="protein sequence ID" value="MDX5037398.1"/>
    <property type="molecule type" value="Genomic_DNA"/>
</dbReference>
<comment type="caution">
    <text evidence="3">The sequence shown here is derived from an EMBL/GenBank/DDBJ whole genome shotgun (WGS) entry which is preliminary data.</text>
</comment>
<dbReference type="Proteomes" id="UP001270004">
    <property type="component" value="Unassembled WGS sequence"/>
</dbReference>
<organism evidence="3 4">
    <name type="scientific">Streptococcus suis</name>
    <dbReference type="NCBI Taxonomy" id="1307"/>
    <lineage>
        <taxon>Bacteria</taxon>
        <taxon>Bacillati</taxon>
        <taxon>Bacillota</taxon>
        <taxon>Bacilli</taxon>
        <taxon>Lactobacillales</taxon>
        <taxon>Streptococcaceae</taxon>
        <taxon>Streptococcus</taxon>
    </lineage>
</organism>
<accession>A0AAW9DER4</accession>